<keyword evidence="2" id="KW-0802">TPR repeat</keyword>
<dbReference type="PROSITE" id="PS50005">
    <property type="entry name" value="TPR"/>
    <property type="match status" value="2"/>
</dbReference>
<feature type="repeat" description="TPR" evidence="2">
    <location>
        <begin position="55"/>
        <end position="88"/>
    </location>
</feature>
<evidence type="ECO:0000256" key="1">
    <source>
        <dbReference type="ARBA" id="ARBA00022679"/>
    </source>
</evidence>
<dbReference type="SUPFAM" id="SSF52540">
    <property type="entry name" value="P-loop containing nucleoside triphosphate hydrolases"/>
    <property type="match status" value="1"/>
</dbReference>
<reference evidence="3 4" key="1">
    <citation type="submission" date="2024-06" db="EMBL/GenBank/DDBJ databases">
        <title>Sorghum-associated microbial communities from plants grown in Nebraska, USA.</title>
        <authorList>
            <person name="Schachtman D."/>
        </authorList>
    </citation>
    <scope>NUCLEOTIDE SEQUENCE [LARGE SCALE GENOMIC DNA]</scope>
    <source>
        <strain evidence="3 4">1757</strain>
    </source>
</reference>
<sequence length="537" mass="59639">MTTGPALPPMQRHAVDLPPATAQLLAEASRALGRGQVEFAEPLLAKALALAPDCTEAHRLMGIAALMGNNQPKAIDHLQRALATCPDDSTLNMNLGSALIETGETDAGLAYLQRACELAPASASTWFNYGKGLQFSARLEAARAALQRAVTMEPGYIPARNALATVLSSLGDTSAAVAMNRETLRQRPDCATAWFALANLKVEPFSKNDIMQLQSELGRPDISDDSRLLLGFTLAQAMEDQGDYAAAFDVLSEANALKRRNLYWDRHEEHARVDAIAKAFAHPLPAPLDATLGKEVIFVVCLPRSGSTLTEQILASHPQVEGADEILTLPQLLNEESARRGQPFPQWVPAATAQDWQRLGNEYLTRTRRWQQHHLRFTDKNVDNWAFVGAALAMLPGAHVVNSRRDPLETCFAWYRQLFGNQSVHYSYDLDDIADYYAGYARLSRLWRQRFPQQYFDHEYEALQTDPEAQIRRLLSFCGLPFDPACLAFHQSSRPVLTISAAQVRQPLRRDTARSARYGEKLDPLRARLRAIGEGER</sequence>
<evidence type="ECO:0000313" key="3">
    <source>
        <dbReference type="EMBL" id="MET4569609.1"/>
    </source>
</evidence>
<comment type="caution">
    <text evidence="3">The sequence shown here is derived from an EMBL/GenBank/DDBJ whole genome shotgun (WGS) entry which is preliminary data.</text>
</comment>
<keyword evidence="1" id="KW-0808">Transferase</keyword>
<dbReference type="Pfam" id="PF14559">
    <property type="entry name" value="TPR_19"/>
    <property type="match status" value="1"/>
</dbReference>
<dbReference type="RefSeq" id="WP_354549293.1">
    <property type="nucleotide sequence ID" value="NZ_JBEPSD010000001.1"/>
</dbReference>
<dbReference type="SUPFAM" id="SSF48452">
    <property type="entry name" value="TPR-like"/>
    <property type="match status" value="1"/>
</dbReference>
<proteinExistence type="predicted"/>
<organism evidence="3 4">
    <name type="scientific">Rhodanobacter soli</name>
    <dbReference type="NCBI Taxonomy" id="590609"/>
    <lineage>
        <taxon>Bacteria</taxon>
        <taxon>Pseudomonadati</taxon>
        <taxon>Pseudomonadota</taxon>
        <taxon>Gammaproteobacteria</taxon>
        <taxon>Lysobacterales</taxon>
        <taxon>Rhodanobacteraceae</taxon>
        <taxon>Rhodanobacter</taxon>
    </lineage>
</organism>
<keyword evidence="4" id="KW-1185">Reference proteome</keyword>
<name>A0ABV2PX40_9GAMM</name>
<dbReference type="InterPro" id="IPR019734">
    <property type="entry name" value="TPR_rpt"/>
</dbReference>
<gene>
    <name evidence="3" type="ORF">ABIE04_001936</name>
</gene>
<protein>
    <submittedName>
        <fullName evidence="3">Flp pilus assembly protein TadD</fullName>
    </submittedName>
</protein>
<dbReference type="InterPro" id="IPR011990">
    <property type="entry name" value="TPR-like_helical_dom_sf"/>
</dbReference>
<dbReference type="Pfam" id="PF13469">
    <property type="entry name" value="Sulfotransfer_3"/>
    <property type="match status" value="1"/>
</dbReference>
<dbReference type="InterPro" id="IPR027417">
    <property type="entry name" value="P-loop_NTPase"/>
</dbReference>
<accession>A0ABV2PX40</accession>
<evidence type="ECO:0000256" key="2">
    <source>
        <dbReference type="PROSITE-ProRule" id="PRU00339"/>
    </source>
</evidence>
<dbReference type="Gene3D" id="1.25.40.10">
    <property type="entry name" value="Tetratricopeptide repeat domain"/>
    <property type="match status" value="1"/>
</dbReference>
<evidence type="ECO:0000313" key="4">
    <source>
        <dbReference type="Proteomes" id="UP001549251"/>
    </source>
</evidence>
<dbReference type="PANTHER" id="PTHR12788">
    <property type="entry name" value="PROTEIN-TYROSINE SULFOTRANSFERASE 2"/>
    <property type="match status" value="1"/>
</dbReference>
<dbReference type="Pfam" id="PF13432">
    <property type="entry name" value="TPR_16"/>
    <property type="match status" value="1"/>
</dbReference>
<dbReference type="SMART" id="SM00028">
    <property type="entry name" value="TPR"/>
    <property type="match status" value="4"/>
</dbReference>
<dbReference type="Proteomes" id="UP001549251">
    <property type="component" value="Unassembled WGS sequence"/>
</dbReference>
<dbReference type="Pfam" id="PF13181">
    <property type="entry name" value="TPR_8"/>
    <property type="match status" value="1"/>
</dbReference>
<dbReference type="EMBL" id="JBEPSD010000001">
    <property type="protein sequence ID" value="MET4569609.1"/>
    <property type="molecule type" value="Genomic_DNA"/>
</dbReference>
<dbReference type="Gene3D" id="3.40.50.300">
    <property type="entry name" value="P-loop containing nucleotide triphosphate hydrolases"/>
    <property type="match status" value="1"/>
</dbReference>
<feature type="repeat" description="TPR" evidence="2">
    <location>
        <begin position="89"/>
        <end position="122"/>
    </location>
</feature>
<dbReference type="PANTHER" id="PTHR12788:SF10">
    <property type="entry name" value="PROTEIN-TYROSINE SULFOTRANSFERASE"/>
    <property type="match status" value="1"/>
</dbReference>
<dbReference type="InterPro" id="IPR026634">
    <property type="entry name" value="TPST-like"/>
</dbReference>